<gene>
    <name evidence="2" type="ORF">I3842_01G175200</name>
</gene>
<protein>
    <submittedName>
        <fullName evidence="2">Uncharacterized protein</fullName>
    </submittedName>
</protein>
<dbReference type="EMBL" id="CM031825">
    <property type="protein sequence ID" value="KAG6732394.1"/>
    <property type="molecule type" value="Genomic_DNA"/>
</dbReference>
<reference evidence="2" key="1">
    <citation type="submission" date="2021-01" db="EMBL/GenBank/DDBJ databases">
        <authorList>
            <person name="Lovell J.T."/>
            <person name="Bentley N."/>
            <person name="Bhattarai G."/>
            <person name="Jenkins J.W."/>
            <person name="Sreedasyam A."/>
            <person name="Alarcon Y."/>
            <person name="Bock C."/>
            <person name="Boston L."/>
            <person name="Carlson J."/>
            <person name="Cervantes K."/>
            <person name="Clermont K."/>
            <person name="Krom N."/>
            <person name="Kubenka K."/>
            <person name="Mamidi S."/>
            <person name="Mattison C."/>
            <person name="Monteros M."/>
            <person name="Pisani C."/>
            <person name="Plott C."/>
            <person name="Rajasekar S."/>
            <person name="Rhein H.S."/>
            <person name="Rohla C."/>
            <person name="Song M."/>
            <person name="Hilaire R.S."/>
            <person name="Shu S."/>
            <person name="Wells L."/>
            <person name="Wang X."/>
            <person name="Webber J."/>
            <person name="Heerema R.J."/>
            <person name="Klein P."/>
            <person name="Conner P."/>
            <person name="Grauke L."/>
            <person name="Grimwood J."/>
            <person name="Schmutz J."/>
            <person name="Randall J.J."/>
        </authorList>
    </citation>
    <scope>NUCLEOTIDE SEQUENCE</scope>
    <source>
        <tissue evidence="2">Leaf</tissue>
    </source>
</reference>
<proteinExistence type="predicted"/>
<evidence type="ECO:0000313" key="2">
    <source>
        <dbReference type="EMBL" id="KAG6732394.1"/>
    </source>
</evidence>
<feature type="region of interest" description="Disordered" evidence="1">
    <location>
        <begin position="97"/>
        <end position="116"/>
    </location>
</feature>
<accession>A0A922G065</accession>
<dbReference type="Proteomes" id="UP000811246">
    <property type="component" value="Chromosome 1"/>
</dbReference>
<comment type="caution">
    <text evidence="2">The sequence shown here is derived from an EMBL/GenBank/DDBJ whole genome shotgun (WGS) entry which is preliminary data.</text>
</comment>
<evidence type="ECO:0000313" key="3">
    <source>
        <dbReference type="Proteomes" id="UP000811246"/>
    </source>
</evidence>
<organism evidence="2 3">
    <name type="scientific">Carya illinoinensis</name>
    <name type="common">Pecan</name>
    <dbReference type="NCBI Taxonomy" id="32201"/>
    <lineage>
        <taxon>Eukaryota</taxon>
        <taxon>Viridiplantae</taxon>
        <taxon>Streptophyta</taxon>
        <taxon>Embryophyta</taxon>
        <taxon>Tracheophyta</taxon>
        <taxon>Spermatophyta</taxon>
        <taxon>Magnoliopsida</taxon>
        <taxon>eudicotyledons</taxon>
        <taxon>Gunneridae</taxon>
        <taxon>Pentapetalae</taxon>
        <taxon>rosids</taxon>
        <taxon>fabids</taxon>
        <taxon>Fagales</taxon>
        <taxon>Juglandaceae</taxon>
        <taxon>Carya</taxon>
    </lineage>
</organism>
<dbReference type="AlphaFoldDB" id="A0A922G065"/>
<sequence length="116" mass="13041">MTCRPGSLITNRFTTHPPLGLSPLSNSKTPLPRISTHPLSLPSRYRIPSVKRDPQSPHISNPFIFLHCESLKFIDKARRLLLLLLCESRSGADKVKNNGTQISHPMRFPHLNPVTV</sequence>
<dbReference type="EMBL" id="CM031825">
    <property type="protein sequence ID" value="KAG6732395.1"/>
    <property type="molecule type" value="Genomic_DNA"/>
</dbReference>
<evidence type="ECO:0000256" key="1">
    <source>
        <dbReference type="SAM" id="MobiDB-lite"/>
    </source>
</evidence>
<feature type="region of interest" description="Disordered" evidence="1">
    <location>
        <begin position="1"/>
        <end position="40"/>
    </location>
</feature>
<name>A0A922G065_CARIL</name>